<dbReference type="Gene3D" id="2.30.18.10">
    <property type="entry name" value="Transcription factor IIA (TFIIA), beta-barrel domain"/>
    <property type="match status" value="1"/>
</dbReference>
<dbReference type="SUPFAM" id="SSF47396">
    <property type="entry name" value="Transcription factor IIA (TFIIA), alpha-helical domain"/>
    <property type="match status" value="1"/>
</dbReference>
<dbReference type="SMART" id="SM01371">
    <property type="entry name" value="TFIIA"/>
    <property type="match status" value="1"/>
</dbReference>
<dbReference type="RefSeq" id="XP_025365441.1">
    <property type="nucleotide sequence ID" value="XM_025505228.1"/>
</dbReference>
<organism evidence="7 8">
    <name type="scientific">Jaminaea rosea</name>
    <dbReference type="NCBI Taxonomy" id="1569628"/>
    <lineage>
        <taxon>Eukaryota</taxon>
        <taxon>Fungi</taxon>
        <taxon>Dikarya</taxon>
        <taxon>Basidiomycota</taxon>
        <taxon>Ustilaginomycotina</taxon>
        <taxon>Exobasidiomycetes</taxon>
        <taxon>Microstromatales</taxon>
        <taxon>Microstromatales incertae sedis</taxon>
        <taxon>Jaminaea</taxon>
    </lineage>
</organism>
<reference evidence="7 8" key="1">
    <citation type="journal article" date="2018" name="Mol. Biol. Evol.">
        <title>Broad Genomic Sampling Reveals a Smut Pathogenic Ancestry of the Fungal Clade Ustilaginomycotina.</title>
        <authorList>
            <person name="Kijpornyongpan T."/>
            <person name="Mondo S.J."/>
            <person name="Barry K."/>
            <person name="Sandor L."/>
            <person name="Lee J."/>
            <person name="Lipzen A."/>
            <person name="Pangilinan J."/>
            <person name="LaButti K."/>
            <person name="Hainaut M."/>
            <person name="Henrissat B."/>
            <person name="Grigoriev I.V."/>
            <person name="Spatafora J.W."/>
            <person name="Aime M.C."/>
        </authorList>
    </citation>
    <scope>NUCLEOTIDE SEQUENCE [LARGE SCALE GENOMIC DNA]</scope>
    <source>
        <strain evidence="7 8">MCA 5214</strain>
    </source>
</reference>
<dbReference type="GO" id="GO:0006367">
    <property type="term" value="P:transcription initiation at RNA polymerase II promoter"/>
    <property type="evidence" value="ECO:0007669"/>
    <property type="project" value="InterPro"/>
</dbReference>
<name>A0A316UZV1_9BASI</name>
<dbReference type="OrthoDB" id="6275927at2759"/>
<dbReference type="EMBL" id="KZ819662">
    <property type="protein sequence ID" value="PWN30829.1"/>
    <property type="molecule type" value="Genomic_DNA"/>
</dbReference>
<evidence type="ECO:0000256" key="2">
    <source>
        <dbReference type="ARBA" id="ARBA00010059"/>
    </source>
</evidence>
<dbReference type="CDD" id="cd07976">
    <property type="entry name" value="TFIIA_alpha_beta_like"/>
    <property type="match status" value="1"/>
</dbReference>
<accession>A0A316UZV1</accession>
<feature type="compositionally biased region" description="Low complexity" evidence="6">
    <location>
        <begin position="99"/>
        <end position="111"/>
    </location>
</feature>
<dbReference type="PANTHER" id="PTHR12694">
    <property type="entry name" value="TRANSCRIPTION INITIATION FACTOR IIA SUBUNIT 1"/>
    <property type="match status" value="1"/>
</dbReference>
<feature type="compositionally biased region" description="Acidic residues" evidence="6">
    <location>
        <begin position="171"/>
        <end position="190"/>
    </location>
</feature>
<comment type="subcellular location">
    <subcellularLocation>
        <location evidence="1">Nucleus</location>
    </subcellularLocation>
</comment>
<sequence>MSNKVVSGTYRAVIDDVIANVRQDFEEMGIEKEVLEELQRSWEARLVATGVTDFEGAPVVPRQSRKQQQKDQPSGSGSGGDAAADNKDGIVKKEGADGEPSAEPSASTSTSNKAARTDGSSDAASGSRSGEANGAEERDANGAGGAEGEEAGPSASQASRAGEKRKQPESNSDEIGSDLDDSDEEAEGEAGLEGHDGDTVLCLYEKVNRVRNRWKCVLRDGVANIDGRDYLFTRCNT</sequence>
<evidence type="ECO:0000256" key="3">
    <source>
        <dbReference type="ARBA" id="ARBA00023163"/>
    </source>
</evidence>
<proteinExistence type="inferred from homology"/>
<dbReference type="AlphaFoldDB" id="A0A316UZV1"/>
<evidence type="ECO:0000313" key="8">
    <source>
        <dbReference type="Proteomes" id="UP000245884"/>
    </source>
</evidence>
<dbReference type="GO" id="GO:0005672">
    <property type="term" value="C:transcription factor TFIIA complex"/>
    <property type="evidence" value="ECO:0007669"/>
    <property type="project" value="InterPro"/>
</dbReference>
<dbReference type="FunFam" id="1.10.287.100:FF:000001">
    <property type="entry name" value="Transcription initiation factor IIA subunit"/>
    <property type="match status" value="1"/>
</dbReference>
<dbReference type="InterPro" id="IPR009088">
    <property type="entry name" value="TFIIA_b-brl"/>
</dbReference>
<keyword evidence="4" id="KW-0539">Nucleus</keyword>
<keyword evidence="3" id="KW-0804">Transcription</keyword>
<dbReference type="SUPFAM" id="SSF50784">
    <property type="entry name" value="Transcription factor IIA (TFIIA), beta-barrel domain"/>
    <property type="match status" value="1"/>
</dbReference>
<evidence type="ECO:0000256" key="5">
    <source>
        <dbReference type="ARBA" id="ARBA00074154"/>
    </source>
</evidence>
<feature type="compositionally biased region" description="Low complexity" evidence="6">
    <location>
        <begin position="117"/>
        <end position="133"/>
    </location>
</feature>
<dbReference type="InterPro" id="IPR004855">
    <property type="entry name" value="TFIIA_asu/bsu"/>
</dbReference>
<evidence type="ECO:0000256" key="1">
    <source>
        <dbReference type="ARBA" id="ARBA00004123"/>
    </source>
</evidence>
<feature type="region of interest" description="Disordered" evidence="6">
    <location>
        <begin position="54"/>
        <end position="195"/>
    </location>
</feature>
<evidence type="ECO:0000256" key="6">
    <source>
        <dbReference type="SAM" id="MobiDB-lite"/>
    </source>
</evidence>
<feature type="compositionally biased region" description="Basic and acidic residues" evidence="6">
    <location>
        <begin position="84"/>
        <end position="96"/>
    </location>
</feature>
<gene>
    <name evidence="7" type="ORF">BDZ90DRAFT_229825</name>
</gene>
<evidence type="ECO:0000256" key="4">
    <source>
        <dbReference type="ARBA" id="ARBA00023242"/>
    </source>
</evidence>
<dbReference type="STRING" id="1569628.A0A316UZV1"/>
<dbReference type="Pfam" id="PF03153">
    <property type="entry name" value="TFIIA"/>
    <property type="match status" value="1"/>
</dbReference>
<evidence type="ECO:0000313" key="7">
    <source>
        <dbReference type="EMBL" id="PWN30829.1"/>
    </source>
</evidence>
<comment type="similarity">
    <text evidence="2">Belongs to the TFIIA subunit 1 family.</text>
</comment>
<dbReference type="Gene3D" id="1.10.287.100">
    <property type="match status" value="1"/>
</dbReference>
<dbReference type="GeneID" id="37027051"/>
<dbReference type="PANTHER" id="PTHR12694:SF8">
    <property type="entry name" value="TRANSCRIPTION INITIATION FACTOR IIA SUBUNIT 1"/>
    <property type="match status" value="1"/>
</dbReference>
<protein>
    <recommendedName>
        <fullName evidence="5">Transcription initiation factor IIA large subunit</fullName>
    </recommendedName>
</protein>
<keyword evidence="8" id="KW-1185">Reference proteome</keyword>
<dbReference type="Proteomes" id="UP000245884">
    <property type="component" value="Unassembled WGS sequence"/>
</dbReference>